<reference evidence="3" key="1">
    <citation type="submission" date="2025-08" db="UniProtKB">
        <authorList>
            <consortium name="RefSeq"/>
        </authorList>
    </citation>
    <scope>IDENTIFICATION</scope>
</reference>
<dbReference type="GO" id="GO:0031422">
    <property type="term" value="C:RecQ family helicase-topoisomerase III complex"/>
    <property type="evidence" value="ECO:0007669"/>
    <property type="project" value="TreeGrafter"/>
</dbReference>
<evidence type="ECO:0000313" key="3">
    <source>
        <dbReference type="RefSeq" id="XP_026679350.1"/>
    </source>
</evidence>
<protein>
    <submittedName>
        <fullName evidence="3">RecQ-mediated genome instability protein 1-like</fullName>
    </submittedName>
</protein>
<dbReference type="Gene3D" id="1.10.8.1020">
    <property type="entry name" value="RecQ-mediated genome instability protein 1, N-terminal domain"/>
    <property type="match status" value="1"/>
</dbReference>
<dbReference type="GO" id="GO:0016604">
    <property type="term" value="C:nuclear body"/>
    <property type="evidence" value="ECO:0007669"/>
    <property type="project" value="TreeGrafter"/>
</dbReference>
<proteinExistence type="predicted"/>
<dbReference type="GO" id="GO:0000712">
    <property type="term" value="P:resolution of meiotic recombination intermediates"/>
    <property type="evidence" value="ECO:0007669"/>
    <property type="project" value="TreeGrafter"/>
</dbReference>
<dbReference type="InterPro" id="IPR044881">
    <property type="entry name" value="RMI1_N_N_sf"/>
</dbReference>
<dbReference type="Proteomes" id="UP000079169">
    <property type="component" value="Unplaced"/>
</dbReference>
<dbReference type="Pfam" id="PF21000">
    <property type="entry name" value="RMI1_N_N"/>
    <property type="match status" value="1"/>
</dbReference>
<dbReference type="PANTHER" id="PTHR14790:SF15">
    <property type="entry name" value="RECQ-MEDIATED GENOME INSTABILITY PROTEIN 1"/>
    <property type="match status" value="1"/>
</dbReference>
<sequence length="90" mass="10411">MESKIQSTKSFLSSKSIEIESTNCWFRNCVQWFVEENNSGSLNDLHNFVYDQFILADLRDVQLNCLPANILEQEKLMLNGKFTLQTACKT</sequence>
<accession>A0A3Q0IY56</accession>
<gene>
    <name evidence="3" type="primary">LOC113467390</name>
</gene>
<dbReference type="PANTHER" id="PTHR14790">
    <property type="entry name" value="RECQ-MEDIATED GENOME INSTABILITY PROTEIN 1 RMI1"/>
    <property type="match status" value="1"/>
</dbReference>
<organism evidence="2 3">
    <name type="scientific">Diaphorina citri</name>
    <name type="common">Asian citrus psyllid</name>
    <dbReference type="NCBI Taxonomy" id="121845"/>
    <lineage>
        <taxon>Eukaryota</taxon>
        <taxon>Metazoa</taxon>
        <taxon>Ecdysozoa</taxon>
        <taxon>Arthropoda</taxon>
        <taxon>Hexapoda</taxon>
        <taxon>Insecta</taxon>
        <taxon>Pterygota</taxon>
        <taxon>Neoptera</taxon>
        <taxon>Paraneoptera</taxon>
        <taxon>Hemiptera</taxon>
        <taxon>Sternorrhyncha</taxon>
        <taxon>Psylloidea</taxon>
        <taxon>Psyllidae</taxon>
        <taxon>Diaphorininae</taxon>
        <taxon>Diaphorina</taxon>
    </lineage>
</organism>
<dbReference type="STRING" id="121845.A0A3Q0IY56"/>
<dbReference type="RefSeq" id="XP_026679350.1">
    <property type="nucleotide sequence ID" value="XM_026823549.1"/>
</dbReference>
<evidence type="ECO:0000259" key="1">
    <source>
        <dbReference type="Pfam" id="PF21000"/>
    </source>
</evidence>
<dbReference type="KEGG" id="dci:113467390"/>
<feature type="domain" description="RMI1 N-terminal" evidence="1">
    <location>
        <begin position="23"/>
        <end position="61"/>
    </location>
</feature>
<dbReference type="AlphaFoldDB" id="A0A3Q0IY56"/>
<dbReference type="PaxDb" id="121845-A0A3Q0IY56"/>
<dbReference type="InterPro" id="IPR049363">
    <property type="entry name" value="RMI1_N"/>
</dbReference>
<dbReference type="GO" id="GO:0000724">
    <property type="term" value="P:double-strand break repair via homologous recombination"/>
    <property type="evidence" value="ECO:0007669"/>
    <property type="project" value="TreeGrafter"/>
</dbReference>
<evidence type="ECO:0000313" key="2">
    <source>
        <dbReference type="Proteomes" id="UP000079169"/>
    </source>
</evidence>
<keyword evidence="2" id="KW-1185">Reference proteome</keyword>
<dbReference type="GeneID" id="113467390"/>
<name>A0A3Q0IY56_DIACI</name>